<feature type="domain" description="Aminoglycoside phosphotransferase" evidence="2">
    <location>
        <begin position="38"/>
        <end position="247"/>
    </location>
</feature>
<evidence type="ECO:0000313" key="4">
    <source>
        <dbReference type="Proteomes" id="UP000621540"/>
    </source>
</evidence>
<dbReference type="EMBL" id="JACOQH010000003">
    <property type="protein sequence ID" value="MBC5753428.1"/>
    <property type="molecule type" value="Genomic_DNA"/>
</dbReference>
<sequence length="336" mass="39521">MEGFFLYNQAEQLMEQYPLTVTETAKGRGAIICITECGEKILKEYKGSAVRAEILHDVAEYLNKAGIKTDGIITTTEGAFLSGSAEEGFYLLKDWYSGRECDTKSRDDILEAVAQLARMHQCLAQYDGQIPEGFFVSEQILIGEYERHTRELKKVRNYIRAKKKKNLFETKFMEHYSGYLTQAEEVEERLKEQAAHREESEWQQMYGLCHGDYNQHNILFRKEGIWIINLEQLHVDVQVSDLAHFMRKILEKHNWNTGLGMDMIRAYDKKKKLSAMECEQICFRLAYPEKFWKVANHYYNSRKSWVSGRDIEKLDKVTGQEKERQQFLEMLFHFVR</sequence>
<evidence type="ECO:0000256" key="1">
    <source>
        <dbReference type="SAM" id="Coils"/>
    </source>
</evidence>
<dbReference type="Proteomes" id="UP000621540">
    <property type="component" value="Unassembled WGS sequence"/>
</dbReference>
<name>A0ABR7I911_9FIRM</name>
<reference evidence="3 4" key="1">
    <citation type="submission" date="2020-08" db="EMBL/GenBank/DDBJ databases">
        <title>Genome public.</title>
        <authorList>
            <person name="Liu C."/>
            <person name="Sun Q."/>
        </authorList>
    </citation>
    <scope>NUCLEOTIDE SEQUENCE [LARGE SCALE GENOMIC DNA]</scope>
    <source>
        <strain evidence="3 4">BX0805</strain>
    </source>
</reference>
<keyword evidence="1" id="KW-0175">Coiled coil</keyword>
<dbReference type="PANTHER" id="PTHR39179:SF1">
    <property type="entry name" value="SPORE COAT PROTEIN I"/>
    <property type="match status" value="1"/>
</dbReference>
<dbReference type="Pfam" id="PF01636">
    <property type="entry name" value="APH"/>
    <property type="match status" value="1"/>
</dbReference>
<organism evidence="3 4">
    <name type="scientific">Roseburia yibonii</name>
    <dbReference type="NCBI Taxonomy" id="2763063"/>
    <lineage>
        <taxon>Bacteria</taxon>
        <taxon>Bacillati</taxon>
        <taxon>Bacillota</taxon>
        <taxon>Clostridia</taxon>
        <taxon>Lachnospirales</taxon>
        <taxon>Lachnospiraceae</taxon>
        <taxon>Roseburia</taxon>
    </lineage>
</organism>
<comment type="caution">
    <text evidence="3">The sequence shown here is derived from an EMBL/GenBank/DDBJ whole genome shotgun (WGS) entry which is preliminary data.</text>
</comment>
<keyword evidence="4" id="KW-1185">Reference proteome</keyword>
<dbReference type="InterPro" id="IPR002575">
    <property type="entry name" value="Aminoglycoside_PTrfase"/>
</dbReference>
<proteinExistence type="predicted"/>
<accession>A0ABR7I911</accession>
<dbReference type="InterPro" id="IPR011009">
    <property type="entry name" value="Kinase-like_dom_sf"/>
</dbReference>
<dbReference type="InterPro" id="IPR014255">
    <property type="entry name" value="Spore_coat_CotS"/>
</dbReference>
<evidence type="ECO:0000313" key="3">
    <source>
        <dbReference type="EMBL" id="MBC5753428.1"/>
    </source>
</evidence>
<keyword evidence="3" id="KW-0946">Virion</keyword>
<keyword evidence="3" id="KW-0167">Capsid protein</keyword>
<gene>
    <name evidence="3" type="ORF">H8Z76_05200</name>
</gene>
<evidence type="ECO:0000259" key="2">
    <source>
        <dbReference type="Pfam" id="PF01636"/>
    </source>
</evidence>
<dbReference type="NCBIfam" id="TIGR02906">
    <property type="entry name" value="spore_CotS"/>
    <property type="match status" value="1"/>
</dbReference>
<dbReference type="Gene3D" id="3.30.200.20">
    <property type="entry name" value="Phosphorylase Kinase, domain 1"/>
    <property type="match status" value="1"/>
</dbReference>
<feature type="coiled-coil region" evidence="1">
    <location>
        <begin position="145"/>
        <end position="203"/>
    </location>
</feature>
<dbReference type="PANTHER" id="PTHR39179">
    <property type="entry name" value="SPORE COAT PROTEIN I"/>
    <property type="match status" value="1"/>
</dbReference>
<dbReference type="InterPro" id="IPR047175">
    <property type="entry name" value="CotS-like"/>
</dbReference>
<protein>
    <submittedName>
        <fullName evidence="3">CotS family spore coat protein</fullName>
    </submittedName>
</protein>
<dbReference type="Gene3D" id="3.90.1200.10">
    <property type="match status" value="1"/>
</dbReference>
<dbReference type="SUPFAM" id="SSF56112">
    <property type="entry name" value="Protein kinase-like (PK-like)"/>
    <property type="match status" value="1"/>
</dbReference>